<comment type="caution">
    <text evidence="11">The sequence shown here is derived from an EMBL/GenBank/DDBJ whole genome shotgun (WGS) entry which is preliminary data.</text>
</comment>
<dbReference type="Gene3D" id="1.20.1250.20">
    <property type="entry name" value="MFS general substrate transporter like domains"/>
    <property type="match status" value="1"/>
</dbReference>
<dbReference type="PANTHER" id="PTHR23517:SF15">
    <property type="entry name" value="PROTON-DEPENDENT OLIGOPEPTIDE FAMILY TRANSPORT PROTEIN"/>
    <property type="match status" value="1"/>
</dbReference>
<dbReference type="Proteomes" id="UP000584374">
    <property type="component" value="Unassembled WGS sequence"/>
</dbReference>
<dbReference type="EMBL" id="JACHIW010000001">
    <property type="protein sequence ID" value="MBB5157907.1"/>
    <property type="molecule type" value="Genomic_DNA"/>
</dbReference>
<dbReference type="AlphaFoldDB" id="A0A840QD44"/>
<evidence type="ECO:0000313" key="12">
    <source>
        <dbReference type="Proteomes" id="UP000584374"/>
    </source>
</evidence>
<feature type="transmembrane region" description="Helical" evidence="9">
    <location>
        <begin position="156"/>
        <end position="175"/>
    </location>
</feature>
<dbReference type="InterPro" id="IPR020846">
    <property type="entry name" value="MFS_dom"/>
</dbReference>
<dbReference type="GO" id="GO:1904680">
    <property type="term" value="F:peptide transmembrane transporter activity"/>
    <property type="evidence" value="ECO:0007669"/>
    <property type="project" value="InterPro"/>
</dbReference>
<feature type="transmembrane region" description="Helical" evidence="9">
    <location>
        <begin position="254"/>
        <end position="275"/>
    </location>
</feature>
<name>A0A840QD44_9PSEU</name>
<gene>
    <name evidence="11" type="ORF">BJ970_005441</name>
</gene>
<dbReference type="InterPro" id="IPR018456">
    <property type="entry name" value="PTR2_symporter_CS"/>
</dbReference>
<feature type="transmembrane region" description="Helical" evidence="9">
    <location>
        <begin position="336"/>
        <end position="355"/>
    </location>
</feature>
<evidence type="ECO:0000256" key="7">
    <source>
        <dbReference type="ARBA" id="ARBA00023136"/>
    </source>
</evidence>
<feature type="transmembrane region" description="Helical" evidence="9">
    <location>
        <begin position="181"/>
        <end position="201"/>
    </location>
</feature>
<dbReference type="InterPro" id="IPR000109">
    <property type="entry name" value="POT_fam"/>
</dbReference>
<feature type="transmembrane region" description="Helical" evidence="9">
    <location>
        <begin position="33"/>
        <end position="50"/>
    </location>
</feature>
<evidence type="ECO:0000256" key="5">
    <source>
        <dbReference type="ARBA" id="ARBA00022692"/>
    </source>
</evidence>
<feature type="transmembrane region" description="Helical" evidence="9">
    <location>
        <begin position="393"/>
        <end position="411"/>
    </location>
</feature>
<feature type="transmembrane region" description="Helical" evidence="9">
    <location>
        <begin position="62"/>
        <end position="84"/>
    </location>
</feature>
<reference evidence="11 12" key="1">
    <citation type="submission" date="2020-08" db="EMBL/GenBank/DDBJ databases">
        <title>Sequencing the genomes of 1000 actinobacteria strains.</title>
        <authorList>
            <person name="Klenk H.-P."/>
        </authorList>
    </citation>
    <scope>NUCLEOTIDE SEQUENCE [LARGE SCALE GENOMIC DNA]</scope>
    <source>
        <strain evidence="11 12">DSM 45584</strain>
    </source>
</reference>
<feature type="domain" description="Major facilitator superfamily (MFS) profile" evidence="10">
    <location>
        <begin position="23"/>
        <end position="484"/>
    </location>
</feature>
<accession>A0A840QD44</accession>
<dbReference type="InterPro" id="IPR005279">
    <property type="entry name" value="Dipep/tripep_permease"/>
</dbReference>
<dbReference type="PROSITE" id="PS50850">
    <property type="entry name" value="MFS"/>
    <property type="match status" value="1"/>
</dbReference>
<dbReference type="SUPFAM" id="SSF103473">
    <property type="entry name" value="MFS general substrate transporter"/>
    <property type="match status" value="1"/>
</dbReference>
<keyword evidence="12" id="KW-1185">Reference proteome</keyword>
<keyword evidence="6 9" id="KW-1133">Transmembrane helix</keyword>
<feature type="transmembrane region" description="Helical" evidence="9">
    <location>
        <begin position="120"/>
        <end position="144"/>
    </location>
</feature>
<dbReference type="Pfam" id="PF00854">
    <property type="entry name" value="PTR2"/>
    <property type="match status" value="1"/>
</dbReference>
<keyword evidence="4" id="KW-1003">Cell membrane</keyword>
<keyword evidence="7 9" id="KW-0472">Membrane</keyword>
<evidence type="ECO:0000256" key="3">
    <source>
        <dbReference type="ARBA" id="ARBA00022448"/>
    </source>
</evidence>
<dbReference type="InterPro" id="IPR036259">
    <property type="entry name" value="MFS_trans_sf"/>
</dbReference>
<evidence type="ECO:0000256" key="8">
    <source>
        <dbReference type="RuleBase" id="RU003755"/>
    </source>
</evidence>
<evidence type="ECO:0000256" key="1">
    <source>
        <dbReference type="ARBA" id="ARBA00004651"/>
    </source>
</evidence>
<evidence type="ECO:0000313" key="11">
    <source>
        <dbReference type="EMBL" id="MBB5157907.1"/>
    </source>
</evidence>
<feature type="transmembrane region" description="Helical" evidence="9">
    <location>
        <begin position="460"/>
        <end position="479"/>
    </location>
</feature>
<feature type="transmembrane region" description="Helical" evidence="9">
    <location>
        <begin position="225"/>
        <end position="248"/>
    </location>
</feature>
<keyword evidence="3 8" id="KW-0813">Transport</keyword>
<keyword evidence="5 8" id="KW-0812">Transmembrane</keyword>
<comment type="similarity">
    <text evidence="2 8">Belongs to the major facilitator superfamily. Proton-dependent oligopeptide transporter (POT/PTR) (TC 2.A.17) family.</text>
</comment>
<proteinExistence type="inferred from homology"/>
<feature type="transmembrane region" description="Helical" evidence="9">
    <location>
        <begin position="93"/>
        <end position="114"/>
    </location>
</feature>
<evidence type="ECO:0000256" key="2">
    <source>
        <dbReference type="ARBA" id="ARBA00005982"/>
    </source>
</evidence>
<feature type="transmembrane region" description="Helical" evidence="9">
    <location>
        <begin position="367"/>
        <end position="387"/>
    </location>
</feature>
<evidence type="ECO:0000256" key="4">
    <source>
        <dbReference type="ARBA" id="ARBA00022475"/>
    </source>
</evidence>
<dbReference type="PROSITE" id="PS01022">
    <property type="entry name" value="PTR2_1"/>
    <property type="match status" value="1"/>
</dbReference>
<protein>
    <submittedName>
        <fullName evidence="11">POT family proton-dependent oligopeptide transporter</fullName>
    </submittedName>
</protein>
<sequence>MRTSTVADAPQQGFFGHPRGLLTLFFTEMWERFSYYGMRAILGYYLYFAVAEGGLGIPESTALSVVGVYGASVYMTGILGGWLADRVMGAQWAVFYGGCVIMLGHISLALPGGISTVTLGLVLLVIGTGLLKPNISGLVGSLYGEHDTRRDAGFSIYYMGINLGAFVAPFVAGTLGEKVSWHLGFGAAAVGMAFGVIQFMLGRKNLGSAGSLPVNPLPAGHKGRVLGRVGGIALLFVAVLVGLSVTGVMGLGGLVNVISVISALLPIVYFAVMLSSKQITKIERDRLIAYIPLFLATALFFLLFEQQPNTLANLAEADTDLDIFGFVIPASWFQSINPLAIIALAPVMAALWMRLGERQPSTPQKFVGGLFFVGVAFLWAVLSKAVVGDGKQLPIMLALVFVIMTVGELMLSPVGLSASTKLAPKVFASQTMGLYFLAIAMGQGLGAQVVKLYSVQNQQSYFGLVGAATIGCAILLLMASKSIKRYMHGVN</sequence>
<organism evidence="11 12">
    <name type="scientific">Saccharopolyspora phatthalungensis</name>
    <dbReference type="NCBI Taxonomy" id="664693"/>
    <lineage>
        <taxon>Bacteria</taxon>
        <taxon>Bacillati</taxon>
        <taxon>Actinomycetota</taxon>
        <taxon>Actinomycetes</taxon>
        <taxon>Pseudonocardiales</taxon>
        <taxon>Pseudonocardiaceae</taxon>
        <taxon>Saccharopolyspora</taxon>
    </lineage>
</organism>
<evidence type="ECO:0000256" key="6">
    <source>
        <dbReference type="ARBA" id="ARBA00022989"/>
    </source>
</evidence>
<evidence type="ECO:0000259" key="10">
    <source>
        <dbReference type="PROSITE" id="PS50850"/>
    </source>
</evidence>
<comment type="subcellular location">
    <subcellularLocation>
        <location evidence="1">Cell membrane</location>
        <topology evidence="1">Multi-pass membrane protein</topology>
    </subcellularLocation>
    <subcellularLocation>
        <location evidence="8">Membrane</location>
        <topology evidence="8">Multi-pass membrane protein</topology>
    </subcellularLocation>
</comment>
<feature type="transmembrane region" description="Helical" evidence="9">
    <location>
        <begin position="432"/>
        <end position="454"/>
    </location>
</feature>
<dbReference type="PROSITE" id="PS01023">
    <property type="entry name" value="PTR2_2"/>
    <property type="match status" value="1"/>
</dbReference>
<dbReference type="NCBIfam" id="TIGR00924">
    <property type="entry name" value="yjdL_sub1_fam"/>
    <property type="match status" value="1"/>
</dbReference>
<dbReference type="RefSeq" id="WP_312864421.1">
    <property type="nucleotide sequence ID" value="NZ_JACHIW010000001.1"/>
</dbReference>
<evidence type="ECO:0000256" key="9">
    <source>
        <dbReference type="SAM" id="Phobius"/>
    </source>
</evidence>
<dbReference type="GO" id="GO:0005886">
    <property type="term" value="C:plasma membrane"/>
    <property type="evidence" value="ECO:0007669"/>
    <property type="project" value="UniProtKB-SubCell"/>
</dbReference>
<dbReference type="CDD" id="cd17346">
    <property type="entry name" value="MFS_DtpA_like"/>
    <property type="match status" value="1"/>
</dbReference>
<feature type="transmembrane region" description="Helical" evidence="9">
    <location>
        <begin position="287"/>
        <end position="304"/>
    </location>
</feature>
<dbReference type="GO" id="GO:0006857">
    <property type="term" value="P:oligopeptide transport"/>
    <property type="evidence" value="ECO:0007669"/>
    <property type="project" value="InterPro"/>
</dbReference>
<dbReference type="PANTHER" id="PTHR23517">
    <property type="entry name" value="RESISTANCE PROTEIN MDTM, PUTATIVE-RELATED-RELATED"/>
    <property type="match status" value="1"/>
</dbReference>
<dbReference type="InterPro" id="IPR050171">
    <property type="entry name" value="MFS_Transporters"/>
</dbReference>